<accession>A0A177E249</accession>
<dbReference type="GeneID" id="29113003"/>
<dbReference type="EMBL" id="KV441469">
    <property type="protein sequence ID" value="OAG25798.1"/>
    <property type="molecule type" value="Genomic_DNA"/>
</dbReference>
<dbReference type="OMA" id="WKMAKAV"/>
<protein>
    <submittedName>
        <fullName evidence="3">Uncharacterized protein</fullName>
    </submittedName>
</protein>
<dbReference type="Proteomes" id="UP000077248">
    <property type="component" value="Unassembled WGS sequence"/>
</dbReference>
<feature type="transmembrane region" description="Helical" evidence="2">
    <location>
        <begin position="16"/>
        <end position="37"/>
    </location>
</feature>
<dbReference type="VEuPathDB" id="FungiDB:CC77DRAFT_1045601"/>
<dbReference type="KEGG" id="aalt:CC77DRAFT_1045601"/>
<reference evidence="3 4" key="1">
    <citation type="submission" date="2016-05" db="EMBL/GenBank/DDBJ databases">
        <title>Comparative analysis of secretome profiles of manganese(II)-oxidizing ascomycete fungi.</title>
        <authorList>
            <consortium name="DOE Joint Genome Institute"/>
            <person name="Zeiner C.A."/>
            <person name="Purvine S.O."/>
            <person name="Zink E.M."/>
            <person name="Wu S."/>
            <person name="Pasa-Tolic L."/>
            <person name="Chaput D.L."/>
            <person name="Haridas S."/>
            <person name="Grigoriev I.V."/>
            <person name="Santelli C.M."/>
            <person name="Hansel C.M."/>
        </authorList>
    </citation>
    <scope>NUCLEOTIDE SEQUENCE [LARGE SCALE GENOMIC DNA]</scope>
    <source>
        <strain evidence="3 4">SRC1lrK2f</strain>
    </source>
</reference>
<keyword evidence="4" id="KW-1185">Reference proteome</keyword>
<proteinExistence type="predicted"/>
<keyword evidence="2" id="KW-0472">Membrane</keyword>
<organism evidence="3 4">
    <name type="scientific">Alternaria alternata</name>
    <name type="common">Alternaria rot fungus</name>
    <name type="synonym">Torula alternata</name>
    <dbReference type="NCBI Taxonomy" id="5599"/>
    <lineage>
        <taxon>Eukaryota</taxon>
        <taxon>Fungi</taxon>
        <taxon>Dikarya</taxon>
        <taxon>Ascomycota</taxon>
        <taxon>Pezizomycotina</taxon>
        <taxon>Dothideomycetes</taxon>
        <taxon>Pleosporomycetidae</taxon>
        <taxon>Pleosporales</taxon>
        <taxon>Pleosporineae</taxon>
        <taxon>Pleosporaceae</taxon>
        <taxon>Alternaria</taxon>
        <taxon>Alternaria sect. Alternaria</taxon>
        <taxon>Alternaria alternata complex</taxon>
    </lineage>
</organism>
<evidence type="ECO:0000313" key="4">
    <source>
        <dbReference type="Proteomes" id="UP000077248"/>
    </source>
</evidence>
<dbReference type="RefSeq" id="XP_018391219.1">
    <property type="nucleotide sequence ID" value="XM_018527409.1"/>
</dbReference>
<keyword evidence="2" id="KW-1133">Transmembrane helix</keyword>
<gene>
    <name evidence="3" type="ORF">CC77DRAFT_1045601</name>
</gene>
<evidence type="ECO:0000313" key="3">
    <source>
        <dbReference type="EMBL" id="OAG25798.1"/>
    </source>
</evidence>
<sequence>MGSSSLNPSSPRDDETVLFLFIAFAILIVLLLLLVLISCQTWMLWKMAKAVVEQDTQITQRGRKGYGYDSSGVSKSRSVRGSIYTDGEEERKLMSGGSGNGPEGKRRTGVWGVGGWV</sequence>
<name>A0A177E249_ALTAL</name>
<evidence type="ECO:0000256" key="1">
    <source>
        <dbReference type="SAM" id="MobiDB-lite"/>
    </source>
</evidence>
<evidence type="ECO:0000256" key="2">
    <source>
        <dbReference type="SAM" id="Phobius"/>
    </source>
</evidence>
<feature type="region of interest" description="Disordered" evidence="1">
    <location>
        <begin position="86"/>
        <end position="108"/>
    </location>
</feature>
<keyword evidence="2" id="KW-0812">Transmembrane</keyword>
<dbReference type="AlphaFoldDB" id="A0A177E249"/>